<gene>
    <name evidence="2" type="ORF">BMONG18_0959</name>
</gene>
<dbReference type="SUPFAM" id="SSF46955">
    <property type="entry name" value="Putative DNA-binding domain"/>
    <property type="match status" value="1"/>
</dbReference>
<organism evidence="2 3">
    <name type="scientific">Bifidobacterium mongoliense</name>
    <dbReference type="NCBI Taxonomy" id="518643"/>
    <lineage>
        <taxon>Bacteria</taxon>
        <taxon>Bacillati</taxon>
        <taxon>Actinomycetota</taxon>
        <taxon>Actinomycetes</taxon>
        <taxon>Bifidobacteriales</taxon>
        <taxon>Bifidobacteriaceae</taxon>
        <taxon>Bifidobacterium</taxon>
    </lineage>
</organism>
<dbReference type="AlphaFoldDB" id="A0A423UE33"/>
<dbReference type="InterPro" id="IPR009061">
    <property type="entry name" value="DNA-bd_dom_put_sf"/>
</dbReference>
<evidence type="ECO:0000259" key="1">
    <source>
        <dbReference type="Pfam" id="PF12728"/>
    </source>
</evidence>
<feature type="domain" description="Helix-turn-helix" evidence="1">
    <location>
        <begin position="62"/>
        <end position="109"/>
    </location>
</feature>
<protein>
    <recommendedName>
        <fullName evidence="1">Helix-turn-helix domain-containing protein</fullName>
    </recommendedName>
</protein>
<reference evidence="2 3" key="1">
    <citation type="submission" date="2018-07" db="EMBL/GenBank/DDBJ databases">
        <title>The role of parmesan cheese in vectoring bovine microbiota.</title>
        <authorList>
            <person name="Lugli G.A."/>
            <person name="Milani C."/>
        </authorList>
    </citation>
    <scope>NUCLEOTIDE SEQUENCE [LARGE SCALE GENOMIC DNA]</scope>
    <source>
        <strain evidence="2 3">BMONG18</strain>
    </source>
</reference>
<dbReference type="Proteomes" id="UP000285266">
    <property type="component" value="Unassembled WGS sequence"/>
</dbReference>
<proteinExistence type="predicted"/>
<dbReference type="Pfam" id="PF12728">
    <property type="entry name" value="HTH_17"/>
    <property type="match status" value="1"/>
</dbReference>
<accession>A0A423UE33</accession>
<sequence>MRPRPDLRNGGRVLTQPVADSTARWPYETEIHHIDPQVLDFMLTDPGCVHYIDVCRKPRGMNATQAAAYIHVNINTFYRWISTGQGPRMTNRHPPRFDHRDLDQWLDQRYLQQTKGGDHADT</sequence>
<dbReference type="InterPro" id="IPR041657">
    <property type="entry name" value="HTH_17"/>
</dbReference>
<comment type="caution">
    <text evidence="2">The sequence shown here is derived from an EMBL/GenBank/DDBJ whole genome shotgun (WGS) entry which is preliminary data.</text>
</comment>
<dbReference type="EMBL" id="QRAJ01000004">
    <property type="protein sequence ID" value="ROT86960.1"/>
    <property type="molecule type" value="Genomic_DNA"/>
</dbReference>
<evidence type="ECO:0000313" key="2">
    <source>
        <dbReference type="EMBL" id="ROT86960.1"/>
    </source>
</evidence>
<evidence type="ECO:0000313" key="3">
    <source>
        <dbReference type="Proteomes" id="UP000285266"/>
    </source>
</evidence>
<name>A0A423UE33_9BIFI</name>